<dbReference type="PRINTS" id="PR00180">
    <property type="entry name" value="CRETINALDHBP"/>
</dbReference>
<dbReference type="EMBL" id="CAXAMM010015814">
    <property type="protein sequence ID" value="CAK9037257.1"/>
    <property type="molecule type" value="Genomic_DNA"/>
</dbReference>
<dbReference type="InterPro" id="IPR001251">
    <property type="entry name" value="CRAL-TRIO_dom"/>
</dbReference>
<evidence type="ECO:0000256" key="1">
    <source>
        <dbReference type="SAM" id="Coils"/>
    </source>
</evidence>
<dbReference type="Pfam" id="PF00650">
    <property type="entry name" value="CRAL_TRIO"/>
    <property type="match status" value="1"/>
</dbReference>
<dbReference type="Pfam" id="PF03765">
    <property type="entry name" value="CRAL_TRIO_N"/>
    <property type="match status" value="1"/>
</dbReference>
<feature type="compositionally biased region" description="Basic and acidic residues" evidence="2">
    <location>
        <begin position="326"/>
        <end position="335"/>
    </location>
</feature>
<name>A0ABP0LDL4_9DINO</name>
<feature type="region of interest" description="Disordered" evidence="2">
    <location>
        <begin position="312"/>
        <end position="358"/>
    </location>
</feature>
<dbReference type="PANTHER" id="PTHR45657">
    <property type="entry name" value="CRAL-TRIO DOMAIN-CONTAINING PROTEIN YKL091C-RELATED"/>
    <property type="match status" value="1"/>
</dbReference>
<comment type="caution">
    <text evidence="4">The sequence shown here is derived from an EMBL/GenBank/DDBJ whole genome shotgun (WGS) entry which is preliminary data.</text>
</comment>
<dbReference type="SMART" id="SM00516">
    <property type="entry name" value="SEC14"/>
    <property type="match status" value="1"/>
</dbReference>
<feature type="region of interest" description="Disordered" evidence="2">
    <location>
        <begin position="619"/>
        <end position="641"/>
    </location>
</feature>
<dbReference type="InterPro" id="IPR036273">
    <property type="entry name" value="CRAL/TRIO_N_dom_sf"/>
</dbReference>
<dbReference type="Gene3D" id="1.10.8.20">
    <property type="entry name" value="N-terminal domain of phosphatidylinositol transfer protein sec14p"/>
    <property type="match status" value="1"/>
</dbReference>
<evidence type="ECO:0000313" key="6">
    <source>
        <dbReference type="Proteomes" id="UP001642464"/>
    </source>
</evidence>
<keyword evidence="6" id="KW-1185">Reference proteome</keyword>
<dbReference type="PROSITE" id="PS50191">
    <property type="entry name" value="CRAL_TRIO"/>
    <property type="match status" value="1"/>
</dbReference>
<evidence type="ECO:0000313" key="4">
    <source>
        <dbReference type="EMBL" id="CAK9037257.1"/>
    </source>
</evidence>
<proteinExistence type="predicted"/>
<dbReference type="Proteomes" id="UP001642464">
    <property type="component" value="Unassembled WGS sequence"/>
</dbReference>
<evidence type="ECO:0000259" key="3">
    <source>
        <dbReference type="PROSITE" id="PS50191"/>
    </source>
</evidence>
<dbReference type="SUPFAM" id="SSF52087">
    <property type="entry name" value="CRAL/TRIO domain"/>
    <property type="match status" value="1"/>
</dbReference>
<accession>A0ABP0LDL4</accession>
<dbReference type="InterPro" id="IPR011074">
    <property type="entry name" value="CRAL/TRIO_N_dom"/>
</dbReference>
<dbReference type="CDD" id="cd00170">
    <property type="entry name" value="SEC14"/>
    <property type="match status" value="1"/>
</dbReference>
<organism evidence="4 6">
    <name type="scientific">Durusdinium trenchii</name>
    <dbReference type="NCBI Taxonomy" id="1381693"/>
    <lineage>
        <taxon>Eukaryota</taxon>
        <taxon>Sar</taxon>
        <taxon>Alveolata</taxon>
        <taxon>Dinophyceae</taxon>
        <taxon>Suessiales</taxon>
        <taxon>Symbiodiniaceae</taxon>
        <taxon>Durusdinium</taxon>
    </lineage>
</organism>
<protein>
    <recommendedName>
        <fullName evidence="3">CRAL-TRIO domain-containing protein</fullName>
    </recommendedName>
</protein>
<dbReference type="Gene3D" id="3.40.525.10">
    <property type="entry name" value="CRAL-TRIO lipid binding domain"/>
    <property type="match status" value="1"/>
</dbReference>
<evidence type="ECO:0000256" key="2">
    <source>
        <dbReference type="SAM" id="MobiDB-lite"/>
    </source>
</evidence>
<feature type="domain" description="CRAL-TRIO" evidence="3">
    <location>
        <begin position="90"/>
        <end position="269"/>
    </location>
</feature>
<feature type="coiled-coil region" evidence="1">
    <location>
        <begin position="508"/>
        <end position="535"/>
    </location>
</feature>
<dbReference type="SUPFAM" id="SSF46938">
    <property type="entry name" value="CRAL/TRIO N-terminal domain"/>
    <property type="match status" value="1"/>
</dbReference>
<feature type="coiled-coil region" evidence="1">
    <location>
        <begin position="569"/>
        <end position="596"/>
    </location>
</feature>
<dbReference type="InterPro" id="IPR036865">
    <property type="entry name" value="CRAL-TRIO_dom_sf"/>
</dbReference>
<reference evidence="4 6" key="1">
    <citation type="submission" date="2024-02" db="EMBL/GenBank/DDBJ databases">
        <authorList>
            <person name="Chen Y."/>
            <person name="Shah S."/>
            <person name="Dougan E. K."/>
            <person name="Thang M."/>
            <person name="Chan C."/>
        </authorList>
    </citation>
    <scope>NUCLEOTIDE SEQUENCE [LARGE SCALE GENOMIC DNA]</scope>
</reference>
<keyword evidence="1" id="KW-0175">Coiled coil</keyword>
<dbReference type="InterPro" id="IPR051026">
    <property type="entry name" value="PI/PC_transfer"/>
</dbReference>
<dbReference type="PANTHER" id="PTHR45657:SF1">
    <property type="entry name" value="CRAL-TRIO DOMAIN-CONTAINING PROTEIN YKL091C-RELATED"/>
    <property type="match status" value="1"/>
</dbReference>
<dbReference type="EMBL" id="CAXAMM010044162">
    <property type="protein sequence ID" value="CAK9113527.1"/>
    <property type="molecule type" value="Genomic_DNA"/>
</dbReference>
<dbReference type="SMART" id="SM01100">
    <property type="entry name" value="CRAL_TRIO_N"/>
    <property type="match status" value="1"/>
</dbReference>
<gene>
    <name evidence="4" type="ORF">SCF082_LOCUS22071</name>
    <name evidence="5" type="ORF">SCF082_LOCUS52621</name>
</gene>
<sequence length="641" mass="73089">MWGNNLKTIPPGVDGHARLEALRKRVQGAEGPKPGSEEDRHPYSRSDHMLVRFLIARQWDVERAVAMLESHYRWLAETKMSKLLLDPFPEEMHIKRFYPQAYHGTDKLGRPLYIERPGQIDMPRLLQATTCERILQYFYAQTELQIRRRLPACSLVRGEVVDKSLNIMDLDGLSFRIVTHTTARRVVKDVVSMLQNHYPECSGRMVIINAPKVFGIAWSFIKPMLDEKTVAKISIFGSDQRQAYVKCLLDLVDAEQLPAFLGGKCICDKHDPLSCMRAVKGPWADPEVLKYLETHPLDQILTPEGAKILVKDKEKQQVEEAQEAPEPEKEEHGAEDAEEEGEARDAVPPGLPSTFRSRAEDVVKLPPKLVEAERSAASIEEEYQRMDEVHMKTLTDWVAEFNALMQEIGRSVIERAQGYYDSRALWQQAVQDFAHQQGQLDDVNATLSVAVKKLATAEAAFESYLQGKDPLNEEQWRALSAAKVDDEAFDGDPKLLRMIRVSCLADSVATLQRQRDVANSELVAKREELDDARRRFEFEDAQHSGCTWNCSVKRAAPFYEKRRLHESKVDQQLQQLQLVEQRLHVARQKVAQLQAESPSGRSRRSRQLDELSLQSFEIAGGEPALDEWHSCNEDEDSADER</sequence>
<evidence type="ECO:0000313" key="5">
    <source>
        <dbReference type="EMBL" id="CAK9113527.1"/>
    </source>
</evidence>